<dbReference type="OrthoDB" id="208311at2"/>
<dbReference type="Gene3D" id="2.130.10.10">
    <property type="entry name" value="YVTN repeat-like/Quinoprotein amine dehydrogenase"/>
    <property type="match status" value="1"/>
</dbReference>
<accession>A0A518B217</accession>
<dbReference type="EMBL" id="CP036279">
    <property type="protein sequence ID" value="QDU60992.1"/>
    <property type="molecule type" value="Genomic_DNA"/>
</dbReference>
<evidence type="ECO:0008006" key="3">
    <source>
        <dbReference type="Google" id="ProtNLM"/>
    </source>
</evidence>
<reference evidence="1 2" key="1">
    <citation type="submission" date="2019-02" db="EMBL/GenBank/DDBJ databases">
        <title>Deep-cultivation of Planctomycetes and their phenomic and genomic characterization uncovers novel biology.</title>
        <authorList>
            <person name="Wiegand S."/>
            <person name="Jogler M."/>
            <person name="Boedeker C."/>
            <person name="Pinto D."/>
            <person name="Vollmers J."/>
            <person name="Rivas-Marin E."/>
            <person name="Kohn T."/>
            <person name="Peeters S.H."/>
            <person name="Heuer A."/>
            <person name="Rast P."/>
            <person name="Oberbeckmann S."/>
            <person name="Bunk B."/>
            <person name="Jeske O."/>
            <person name="Meyerdierks A."/>
            <person name="Storesund J.E."/>
            <person name="Kallscheuer N."/>
            <person name="Luecker S."/>
            <person name="Lage O.M."/>
            <person name="Pohl T."/>
            <person name="Merkel B.J."/>
            <person name="Hornburger P."/>
            <person name="Mueller R.-W."/>
            <person name="Bruemmer F."/>
            <person name="Labrenz M."/>
            <person name="Spormann A.M."/>
            <person name="Op den Camp H."/>
            <person name="Overmann J."/>
            <person name="Amann R."/>
            <person name="Jetten M.S.M."/>
            <person name="Mascher T."/>
            <person name="Medema M.H."/>
            <person name="Devos D.P."/>
            <person name="Kaster A.-K."/>
            <person name="Ovreas L."/>
            <person name="Rohde M."/>
            <person name="Galperin M.Y."/>
            <person name="Jogler C."/>
        </authorList>
    </citation>
    <scope>NUCLEOTIDE SEQUENCE [LARGE SCALE GENOMIC DNA]</scope>
    <source>
        <strain evidence="1 2">Pan216</strain>
    </source>
</reference>
<name>A0A518B217_9BACT</name>
<evidence type="ECO:0000313" key="2">
    <source>
        <dbReference type="Proteomes" id="UP000317093"/>
    </source>
</evidence>
<organism evidence="1 2">
    <name type="scientific">Kolteria novifilia</name>
    <dbReference type="NCBI Taxonomy" id="2527975"/>
    <lineage>
        <taxon>Bacteria</taxon>
        <taxon>Pseudomonadati</taxon>
        <taxon>Planctomycetota</taxon>
        <taxon>Planctomycetia</taxon>
        <taxon>Kolteriales</taxon>
        <taxon>Kolteriaceae</taxon>
        <taxon>Kolteria</taxon>
    </lineage>
</organism>
<dbReference type="AlphaFoldDB" id="A0A518B217"/>
<dbReference type="KEGG" id="knv:Pan216_18450"/>
<protein>
    <recommendedName>
        <fullName evidence="3">Lactonase, 7-bladed beta-propeller</fullName>
    </recommendedName>
</protein>
<sequence length="459" mass="50392">MNRLVSLVLGTLLLLGLLGRAGAEDAETQTRLFFQDGQTQELHWADVSKDLILELGEPTTIAGFPKIDPEKQTLLQMAEGNGFLMVGVRDHDNGNHESGWVLAHTGVEHHDHGDHADWKYPATPVTWQHRLDDNQGNPAHLYRYGGVFYLANDRADGYTRLDPRDYGLDRRNQRVLGTPRFVQGGGNHITLGVANDRVGYATWIDGGGPNMGRVDVTRIKKDADSEIAYSFHLPHGGLHGVTVNEGKVFFAPSDGIYWCDVDERTEKSTEEVMPHHLSLGKDDESGKPRRTGAFTNHKQYVLFVTGKGENAELVILNARSSHPQLLLVPLAMSEENGPVTPKVVRTAQGRELAFVFHNHPAETKADDELSIIDLDPNRDRDVSDAAVVKRMKVGASDVHSHFGHHGIAFDADGRRAYFTNPGDGTITVLALNDLEEKATFPVGGKPGAIIARGGVESDH</sequence>
<dbReference type="RefSeq" id="WP_145257643.1">
    <property type="nucleotide sequence ID" value="NZ_CP036279.1"/>
</dbReference>
<keyword evidence="2" id="KW-1185">Reference proteome</keyword>
<proteinExistence type="predicted"/>
<dbReference type="InterPro" id="IPR015943">
    <property type="entry name" value="WD40/YVTN_repeat-like_dom_sf"/>
</dbReference>
<gene>
    <name evidence="1" type="ORF">Pan216_18450</name>
</gene>
<evidence type="ECO:0000313" key="1">
    <source>
        <dbReference type="EMBL" id="QDU60992.1"/>
    </source>
</evidence>
<dbReference type="Proteomes" id="UP000317093">
    <property type="component" value="Chromosome"/>
</dbReference>
<dbReference type="SUPFAM" id="SSF75011">
    <property type="entry name" value="3-carboxy-cis,cis-mucoante lactonizing enzyme"/>
    <property type="match status" value="1"/>
</dbReference>